<feature type="transmembrane region" description="Helical" evidence="2">
    <location>
        <begin position="228"/>
        <end position="251"/>
    </location>
</feature>
<keyword evidence="2" id="KW-0812">Transmembrane</keyword>
<name>A0A0C2MEJ9_THEKT</name>
<reference evidence="3 4" key="1">
    <citation type="journal article" date="2014" name="Genome Biol. Evol.">
        <title>The genome of the myxosporean Thelohanellus kitauei shows adaptations to nutrient acquisition within its fish host.</title>
        <authorList>
            <person name="Yang Y."/>
            <person name="Xiong J."/>
            <person name="Zhou Z."/>
            <person name="Huo F."/>
            <person name="Miao W."/>
            <person name="Ran C."/>
            <person name="Liu Y."/>
            <person name="Zhang J."/>
            <person name="Feng J."/>
            <person name="Wang M."/>
            <person name="Wang M."/>
            <person name="Wang L."/>
            <person name="Yao B."/>
        </authorList>
    </citation>
    <scope>NUCLEOTIDE SEQUENCE [LARGE SCALE GENOMIC DNA]</scope>
    <source>
        <strain evidence="3">Wuqing</strain>
    </source>
</reference>
<organism evidence="3 4">
    <name type="scientific">Thelohanellus kitauei</name>
    <name type="common">Myxosporean</name>
    <dbReference type="NCBI Taxonomy" id="669202"/>
    <lineage>
        <taxon>Eukaryota</taxon>
        <taxon>Metazoa</taxon>
        <taxon>Cnidaria</taxon>
        <taxon>Myxozoa</taxon>
        <taxon>Myxosporea</taxon>
        <taxon>Bivalvulida</taxon>
        <taxon>Platysporina</taxon>
        <taxon>Myxobolidae</taxon>
        <taxon>Thelohanellus</taxon>
    </lineage>
</organism>
<evidence type="ECO:0000313" key="3">
    <source>
        <dbReference type="EMBL" id="KII65556.1"/>
    </source>
</evidence>
<dbReference type="EMBL" id="JWZT01003775">
    <property type="protein sequence ID" value="KII65556.1"/>
    <property type="molecule type" value="Genomic_DNA"/>
</dbReference>
<evidence type="ECO:0000256" key="2">
    <source>
        <dbReference type="SAM" id="Phobius"/>
    </source>
</evidence>
<gene>
    <name evidence="3" type="ORF">RF11_00907</name>
</gene>
<dbReference type="AlphaFoldDB" id="A0A0C2MEJ9"/>
<protein>
    <submittedName>
        <fullName evidence="3">Uncharacterized protein</fullName>
    </submittedName>
</protein>
<evidence type="ECO:0000256" key="1">
    <source>
        <dbReference type="SAM" id="MobiDB-lite"/>
    </source>
</evidence>
<proteinExistence type="predicted"/>
<dbReference type="Proteomes" id="UP000031668">
    <property type="component" value="Unassembled WGS sequence"/>
</dbReference>
<comment type="caution">
    <text evidence="3">The sequence shown here is derived from an EMBL/GenBank/DDBJ whole genome shotgun (WGS) entry which is preliminary data.</text>
</comment>
<feature type="region of interest" description="Disordered" evidence="1">
    <location>
        <begin position="54"/>
        <end position="83"/>
    </location>
</feature>
<keyword evidence="2" id="KW-1133">Transmembrane helix</keyword>
<accession>A0A0C2MEJ9</accession>
<feature type="region of interest" description="Disordered" evidence="1">
    <location>
        <begin position="170"/>
        <end position="222"/>
    </location>
</feature>
<keyword evidence="2" id="KW-0472">Membrane</keyword>
<sequence length="258" mass="29037">MVQSVVYLSFYCIFRERLILVNSLELNGHHDPIDSRNYFLLTFSTVQSSKRLGTPPGTIIKNRPDHDSYVGTPKPGTTGGDIPETETISQVDLERISSDDKYCHLLCSEFGYFPININNEEVFDTDKARFQVHMDFVELATTDPIAVMKACNDATKALCMREILIQKESETLPDFEPDESENKPEESETVIDVKPEGSETVPDGKSDWGKVSEAETASSKSKNGPKTWVWIVVAALAVWILVLIGLCVYFFSTKRYIH</sequence>
<keyword evidence="4" id="KW-1185">Reference proteome</keyword>
<evidence type="ECO:0000313" key="4">
    <source>
        <dbReference type="Proteomes" id="UP000031668"/>
    </source>
</evidence>
<feature type="compositionally biased region" description="Basic and acidic residues" evidence="1">
    <location>
        <begin position="180"/>
        <end position="213"/>
    </location>
</feature>